<keyword evidence="3" id="KW-1185">Reference proteome</keyword>
<reference evidence="2 3" key="1">
    <citation type="journal article" date="2021" name="Genome Biol.">
        <title>AFLAP: assembly-free linkage analysis pipeline using k-mers from genome sequencing data.</title>
        <authorList>
            <person name="Fletcher K."/>
            <person name="Zhang L."/>
            <person name="Gil J."/>
            <person name="Han R."/>
            <person name="Cavanaugh K."/>
            <person name="Michelmore R."/>
        </authorList>
    </citation>
    <scope>NUCLEOTIDE SEQUENCE [LARGE SCALE GENOMIC DNA]</scope>
    <source>
        <strain evidence="2 3">SF5</strain>
    </source>
</reference>
<dbReference type="PANTHER" id="PTHR37066:SF1">
    <property type="entry name" value="LNS2_PITP DOMAIN-CONTAINING PROTEIN"/>
    <property type="match status" value="1"/>
</dbReference>
<comment type="caution">
    <text evidence="2">The sequence shown here is derived from an EMBL/GenBank/DDBJ whole genome shotgun (WGS) entry which is preliminary data.</text>
</comment>
<accession>A0A976IF24</accession>
<dbReference type="KEGG" id="blac:94347695"/>
<dbReference type="InterPro" id="IPR005114">
    <property type="entry name" value="Helicase_assoc"/>
</dbReference>
<dbReference type="GeneID" id="94347695"/>
<evidence type="ECO:0000313" key="3">
    <source>
        <dbReference type="Proteomes" id="UP000294530"/>
    </source>
</evidence>
<dbReference type="EMBL" id="SHOA02000002">
    <property type="protein sequence ID" value="TDH69329.1"/>
    <property type="molecule type" value="Genomic_DNA"/>
</dbReference>
<dbReference type="AlphaFoldDB" id="A0A976IF24"/>
<proteinExistence type="predicted"/>
<evidence type="ECO:0000313" key="2">
    <source>
        <dbReference type="EMBL" id="TDH69329.1"/>
    </source>
</evidence>
<dbReference type="Proteomes" id="UP000294530">
    <property type="component" value="Unassembled WGS sequence"/>
</dbReference>
<name>A0A976IF24_BRELC</name>
<dbReference type="OrthoDB" id="101853at2759"/>
<dbReference type="Pfam" id="PF03457">
    <property type="entry name" value="HA"/>
    <property type="match status" value="1"/>
</dbReference>
<dbReference type="PANTHER" id="PTHR37066">
    <property type="entry name" value="HELICASE-ASSOCIATED"/>
    <property type="match status" value="1"/>
</dbReference>
<gene>
    <name evidence="2" type="ORF">CCR75_003933</name>
</gene>
<organism evidence="2 3">
    <name type="scientific">Bremia lactucae</name>
    <name type="common">Lettuce downy mildew</name>
    <dbReference type="NCBI Taxonomy" id="4779"/>
    <lineage>
        <taxon>Eukaryota</taxon>
        <taxon>Sar</taxon>
        <taxon>Stramenopiles</taxon>
        <taxon>Oomycota</taxon>
        <taxon>Peronosporomycetes</taxon>
        <taxon>Peronosporales</taxon>
        <taxon>Peronosporaceae</taxon>
        <taxon>Bremia</taxon>
    </lineage>
</organism>
<sequence>MLRCFRGARERPHALQSKGYNIFQSLKVTFATTTSRIVGTRIFNARDWIDKVAPSLHTFLAQKKHLLVPNKFKVPHGDPQWPQKAWGYRLGLYCKMLRARRSSGKSLPLFALEELEALGFPWTMWQYKWDLLVLPSLIRFREINGHCDVPWNFVVPEGDNAWPKCLWGLKLGYLVRGIKHSNTYRAQVERSHEILMDIGFSTQRWDTRMWDNKIFPALKAFKREFGHCNVPNYFIVPNESPWPEATRGLRLGKVIINIHSVGNYERMTSRDKEKLKELGVVWSQFDDRWTNRILPALRTFRQLHQSGWVPASFVVPHEEPWPKASYGLRLGNTFRNVRYYDAFSSYVERDREQLNEIKIDFKVDMKSAR</sequence>
<feature type="domain" description="Helicase-associated" evidence="1">
    <location>
        <begin position="209"/>
        <end position="280"/>
    </location>
</feature>
<dbReference type="RefSeq" id="XP_067818828.1">
    <property type="nucleotide sequence ID" value="XM_067962024.1"/>
</dbReference>
<protein>
    <recommendedName>
        <fullName evidence="1">Helicase-associated domain-containing protein</fullName>
    </recommendedName>
</protein>
<evidence type="ECO:0000259" key="1">
    <source>
        <dbReference type="Pfam" id="PF03457"/>
    </source>
</evidence>